<dbReference type="PRINTS" id="PR00368">
    <property type="entry name" value="FADPNR"/>
</dbReference>
<dbReference type="PRINTS" id="PR00411">
    <property type="entry name" value="PNDRDTASEI"/>
</dbReference>
<gene>
    <name evidence="9" type="ORF">METZ01_LOCUS360069</name>
</gene>
<dbReference type="InterPro" id="IPR036188">
    <property type="entry name" value="FAD/NAD-bd_sf"/>
</dbReference>
<dbReference type="InterPro" id="IPR012999">
    <property type="entry name" value="Pyr_OxRdtase_I_AS"/>
</dbReference>
<protein>
    <recommendedName>
        <fullName evidence="8">FAD/NAD(P)-binding domain-containing protein</fullName>
    </recommendedName>
</protein>
<evidence type="ECO:0000259" key="8">
    <source>
        <dbReference type="Pfam" id="PF07992"/>
    </source>
</evidence>
<dbReference type="Gene3D" id="3.50.50.60">
    <property type="entry name" value="FAD/NAD(P)-binding domain"/>
    <property type="match status" value="1"/>
</dbReference>
<dbReference type="PANTHER" id="PTHR22912">
    <property type="entry name" value="DISULFIDE OXIDOREDUCTASE"/>
    <property type="match status" value="1"/>
</dbReference>
<dbReference type="InterPro" id="IPR023753">
    <property type="entry name" value="FAD/NAD-binding_dom"/>
</dbReference>
<keyword evidence="7" id="KW-0676">Redox-active center</keyword>
<evidence type="ECO:0000256" key="6">
    <source>
        <dbReference type="ARBA" id="ARBA00023157"/>
    </source>
</evidence>
<evidence type="ECO:0000256" key="1">
    <source>
        <dbReference type="ARBA" id="ARBA00001974"/>
    </source>
</evidence>
<keyword evidence="3" id="KW-0285">Flavoprotein</keyword>
<accession>A0A382SCN9</accession>
<proteinExistence type="inferred from homology"/>
<dbReference type="GO" id="GO:0050660">
    <property type="term" value="F:flavin adenine dinucleotide binding"/>
    <property type="evidence" value="ECO:0007669"/>
    <property type="project" value="TreeGrafter"/>
</dbReference>
<evidence type="ECO:0000256" key="7">
    <source>
        <dbReference type="ARBA" id="ARBA00023284"/>
    </source>
</evidence>
<evidence type="ECO:0000256" key="4">
    <source>
        <dbReference type="ARBA" id="ARBA00022827"/>
    </source>
</evidence>
<dbReference type="Pfam" id="PF07992">
    <property type="entry name" value="Pyr_redox_2"/>
    <property type="match status" value="1"/>
</dbReference>
<organism evidence="9">
    <name type="scientific">marine metagenome</name>
    <dbReference type="NCBI Taxonomy" id="408172"/>
    <lineage>
        <taxon>unclassified sequences</taxon>
        <taxon>metagenomes</taxon>
        <taxon>ecological metagenomes</taxon>
    </lineage>
</organism>
<dbReference type="GO" id="GO:0004148">
    <property type="term" value="F:dihydrolipoyl dehydrogenase (NADH) activity"/>
    <property type="evidence" value="ECO:0007669"/>
    <property type="project" value="TreeGrafter"/>
</dbReference>
<evidence type="ECO:0000313" key="9">
    <source>
        <dbReference type="EMBL" id="SVD07215.1"/>
    </source>
</evidence>
<dbReference type="EMBL" id="UINC01127831">
    <property type="protein sequence ID" value="SVD07215.1"/>
    <property type="molecule type" value="Genomic_DNA"/>
</dbReference>
<keyword evidence="6" id="KW-1015">Disulfide bond</keyword>
<feature type="non-terminal residue" evidence="9">
    <location>
        <position position="171"/>
    </location>
</feature>
<sequence>MSNKLQYDVAIIGAGPGGYTAAFRAADLGKKVVIIEKDQQLGGVCLNRGCIPSKALLHLARVMEEAKSLKSSGISFSEPQLDLKGIQNWKNIVIQKLNKGIINLAEVRNVNILHGTAKFISKNQLSITNDDDDNIIIDFNNCIIATGSRTSPIPGIEIDHKIEDNEKRVKD</sequence>
<dbReference type="InterPro" id="IPR050151">
    <property type="entry name" value="Class-I_Pyr_Nuc-Dis_Oxidored"/>
</dbReference>
<dbReference type="PROSITE" id="PS00076">
    <property type="entry name" value="PYRIDINE_REDOX_1"/>
    <property type="match status" value="1"/>
</dbReference>
<comment type="similarity">
    <text evidence="2">Belongs to the class-I pyridine nucleotide-disulfide oxidoreductase family.</text>
</comment>
<feature type="domain" description="FAD/NAD(P)-binding" evidence="8">
    <location>
        <begin position="7"/>
        <end position="160"/>
    </location>
</feature>
<dbReference type="AlphaFoldDB" id="A0A382SCN9"/>
<dbReference type="SUPFAM" id="SSF51905">
    <property type="entry name" value="FAD/NAD(P)-binding domain"/>
    <property type="match status" value="1"/>
</dbReference>
<keyword evidence="5" id="KW-0560">Oxidoreductase</keyword>
<dbReference type="PANTHER" id="PTHR22912:SF160">
    <property type="entry name" value="DIHYDROLIPOYL DEHYDROGENASE"/>
    <property type="match status" value="1"/>
</dbReference>
<evidence type="ECO:0000256" key="5">
    <source>
        <dbReference type="ARBA" id="ARBA00023002"/>
    </source>
</evidence>
<keyword evidence="4" id="KW-0274">FAD</keyword>
<dbReference type="GO" id="GO:0006103">
    <property type="term" value="P:2-oxoglutarate metabolic process"/>
    <property type="evidence" value="ECO:0007669"/>
    <property type="project" value="TreeGrafter"/>
</dbReference>
<reference evidence="9" key="1">
    <citation type="submission" date="2018-05" db="EMBL/GenBank/DDBJ databases">
        <authorList>
            <person name="Lanie J.A."/>
            <person name="Ng W.-L."/>
            <person name="Kazmierczak K.M."/>
            <person name="Andrzejewski T.M."/>
            <person name="Davidsen T.M."/>
            <person name="Wayne K.J."/>
            <person name="Tettelin H."/>
            <person name="Glass J.I."/>
            <person name="Rusch D."/>
            <person name="Podicherti R."/>
            <person name="Tsui H.-C.T."/>
            <person name="Winkler M.E."/>
        </authorList>
    </citation>
    <scope>NUCLEOTIDE SEQUENCE</scope>
</reference>
<evidence type="ECO:0000256" key="3">
    <source>
        <dbReference type="ARBA" id="ARBA00022630"/>
    </source>
</evidence>
<evidence type="ECO:0000256" key="2">
    <source>
        <dbReference type="ARBA" id="ARBA00007532"/>
    </source>
</evidence>
<name>A0A382SCN9_9ZZZZ</name>
<comment type="cofactor">
    <cofactor evidence="1">
        <name>FAD</name>
        <dbReference type="ChEBI" id="CHEBI:57692"/>
    </cofactor>
</comment>